<comment type="caution">
    <text evidence="1">The sequence shown here is derived from an EMBL/GenBank/DDBJ whole genome shotgun (WGS) entry which is preliminary data.</text>
</comment>
<evidence type="ECO:0000313" key="1">
    <source>
        <dbReference type="EMBL" id="MCB7388543.1"/>
    </source>
</evidence>
<dbReference type="InterPro" id="IPR007344">
    <property type="entry name" value="GrpB/CoaE"/>
</dbReference>
<dbReference type="EMBL" id="JAJCIS010000012">
    <property type="protein sequence ID" value="MCB7388543.1"/>
    <property type="molecule type" value="Genomic_DNA"/>
</dbReference>
<reference evidence="1 2" key="1">
    <citation type="submission" date="2021-10" db="EMBL/GenBank/DDBJ databases">
        <title>Collection of gut derived symbiotic bacterial strains cultured from healthy donors.</title>
        <authorList>
            <person name="Lin H."/>
            <person name="Littmann E."/>
            <person name="Kohout C."/>
            <person name="Pamer E.G."/>
        </authorList>
    </citation>
    <scope>NUCLEOTIDE SEQUENCE [LARGE SCALE GENOMIC DNA]</scope>
    <source>
        <strain evidence="1 2">DFI.1.165</strain>
    </source>
</reference>
<name>A0ABS8DJE0_9FIRM</name>
<organism evidence="1 2">
    <name type="scientific">Bariatricus massiliensis</name>
    <dbReference type="NCBI Taxonomy" id="1745713"/>
    <lineage>
        <taxon>Bacteria</taxon>
        <taxon>Bacillati</taxon>
        <taxon>Bacillota</taxon>
        <taxon>Clostridia</taxon>
        <taxon>Lachnospirales</taxon>
        <taxon>Lachnospiraceae</taxon>
        <taxon>Bariatricus</taxon>
    </lineage>
</organism>
<dbReference type="RefSeq" id="WP_066735585.1">
    <property type="nucleotide sequence ID" value="NZ_JAJCIQ010000012.1"/>
</dbReference>
<dbReference type="PANTHER" id="PTHR34822:SF1">
    <property type="entry name" value="GRPB FAMILY PROTEIN"/>
    <property type="match status" value="1"/>
</dbReference>
<dbReference type="Pfam" id="PF04229">
    <property type="entry name" value="GrpB"/>
    <property type="match status" value="1"/>
</dbReference>
<gene>
    <name evidence="1" type="ORF">LIZ65_14740</name>
</gene>
<sequence>MEGVERYKVRLFPHNKKWEEEFITVREELERQWGSNIFDIQHVGSTAIFSIEAKPILDVAVRLKSITDMDIECLEKLGYDYCGPQNGNTNYHLFVLRGGNEISLRHIHCYGEKEDEFNLLVGFRDYLNAHIKQAKQYEKLKKELAKKYPNDRVSYTRGKEAFIKSIYRSLVGD</sequence>
<dbReference type="Proteomes" id="UP001299546">
    <property type="component" value="Unassembled WGS sequence"/>
</dbReference>
<keyword evidence="2" id="KW-1185">Reference proteome</keyword>
<dbReference type="Gene3D" id="3.30.460.10">
    <property type="entry name" value="Beta Polymerase, domain 2"/>
    <property type="match status" value="1"/>
</dbReference>
<proteinExistence type="predicted"/>
<protein>
    <submittedName>
        <fullName evidence="1">GrpB family protein</fullName>
    </submittedName>
</protein>
<accession>A0ABS8DJE0</accession>
<dbReference type="InterPro" id="IPR043519">
    <property type="entry name" value="NT_sf"/>
</dbReference>
<dbReference type="SUPFAM" id="SSF81301">
    <property type="entry name" value="Nucleotidyltransferase"/>
    <property type="match status" value="1"/>
</dbReference>
<evidence type="ECO:0000313" key="2">
    <source>
        <dbReference type="Proteomes" id="UP001299546"/>
    </source>
</evidence>
<dbReference type="PANTHER" id="PTHR34822">
    <property type="entry name" value="GRPB DOMAIN PROTEIN (AFU_ORTHOLOGUE AFUA_1G01530)"/>
    <property type="match status" value="1"/>
</dbReference>